<dbReference type="RefSeq" id="XP_033684730.1">
    <property type="nucleotide sequence ID" value="XM_033821598.1"/>
</dbReference>
<protein>
    <submittedName>
        <fullName evidence="1">Uncharacterized protein</fullName>
    </submittedName>
</protein>
<organism evidence="1 2">
    <name type="scientific">Trematosphaeria pertusa</name>
    <dbReference type="NCBI Taxonomy" id="390896"/>
    <lineage>
        <taxon>Eukaryota</taxon>
        <taxon>Fungi</taxon>
        <taxon>Dikarya</taxon>
        <taxon>Ascomycota</taxon>
        <taxon>Pezizomycotina</taxon>
        <taxon>Dothideomycetes</taxon>
        <taxon>Pleosporomycetidae</taxon>
        <taxon>Pleosporales</taxon>
        <taxon>Massarineae</taxon>
        <taxon>Trematosphaeriaceae</taxon>
        <taxon>Trematosphaeria</taxon>
    </lineage>
</organism>
<evidence type="ECO:0000313" key="2">
    <source>
        <dbReference type="Proteomes" id="UP000800094"/>
    </source>
</evidence>
<dbReference type="GeneID" id="54574928"/>
<dbReference type="EMBL" id="ML987194">
    <property type="protein sequence ID" value="KAF2249726.1"/>
    <property type="molecule type" value="Genomic_DNA"/>
</dbReference>
<keyword evidence="2" id="KW-1185">Reference proteome</keyword>
<dbReference type="Proteomes" id="UP000800094">
    <property type="component" value="Unassembled WGS sequence"/>
</dbReference>
<evidence type="ECO:0000313" key="1">
    <source>
        <dbReference type="EMBL" id="KAF2249726.1"/>
    </source>
</evidence>
<sequence>MICSNGVLFLAVPSVRLGRHAARLAAGPERDSLLDVALGTSCPSSTTEGVRCVSLVARGAWRMSGRSATQQAGDQQRAPGLKRISRACRCLISRGLESRHLPLPPG</sequence>
<proteinExistence type="predicted"/>
<name>A0A6A6IH32_9PLEO</name>
<gene>
    <name evidence="1" type="ORF">BU26DRAFT_288461</name>
</gene>
<reference evidence="1" key="1">
    <citation type="journal article" date="2020" name="Stud. Mycol.">
        <title>101 Dothideomycetes genomes: a test case for predicting lifestyles and emergence of pathogens.</title>
        <authorList>
            <person name="Haridas S."/>
            <person name="Albert R."/>
            <person name="Binder M."/>
            <person name="Bloem J."/>
            <person name="Labutti K."/>
            <person name="Salamov A."/>
            <person name="Andreopoulos B."/>
            <person name="Baker S."/>
            <person name="Barry K."/>
            <person name="Bills G."/>
            <person name="Bluhm B."/>
            <person name="Cannon C."/>
            <person name="Castanera R."/>
            <person name="Culley D."/>
            <person name="Daum C."/>
            <person name="Ezra D."/>
            <person name="Gonzalez J."/>
            <person name="Henrissat B."/>
            <person name="Kuo A."/>
            <person name="Liang C."/>
            <person name="Lipzen A."/>
            <person name="Lutzoni F."/>
            <person name="Magnuson J."/>
            <person name="Mondo S."/>
            <person name="Nolan M."/>
            <person name="Ohm R."/>
            <person name="Pangilinan J."/>
            <person name="Park H.-J."/>
            <person name="Ramirez L."/>
            <person name="Alfaro M."/>
            <person name="Sun H."/>
            <person name="Tritt A."/>
            <person name="Yoshinaga Y."/>
            <person name="Zwiers L.-H."/>
            <person name="Turgeon B."/>
            <person name="Goodwin S."/>
            <person name="Spatafora J."/>
            <person name="Crous P."/>
            <person name="Grigoriev I."/>
        </authorList>
    </citation>
    <scope>NUCLEOTIDE SEQUENCE</scope>
    <source>
        <strain evidence="1">CBS 122368</strain>
    </source>
</reference>
<dbReference type="AlphaFoldDB" id="A0A6A6IH32"/>
<accession>A0A6A6IH32</accession>